<dbReference type="GO" id="GO:0005576">
    <property type="term" value="C:extracellular region"/>
    <property type="evidence" value="ECO:0007669"/>
    <property type="project" value="UniProtKB-SubCell"/>
</dbReference>
<dbReference type="CDD" id="cd09113">
    <property type="entry name" value="PLDc_ymdC_like_2"/>
    <property type="match status" value="1"/>
</dbReference>
<evidence type="ECO:0000256" key="3">
    <source>
        <dbReference type="ARBA" id="ARBA00018392"/>
    </source>
</evidence>
<name>A0A344PN89_9RHOB</name>
<sequence length="519" mass="57099">MILTVLGAVALGLAALGVARKVYQPPSLAGRPASGSLPVSRDTALGRATLDFIEPDPGLSGVAPLLDGRAAFAARVALIRAAEQSLDIQYYIWQRDVTGLMLIAELQDAADRGVRIRLLLDDHGSPALDADLAALDAHPMIEVRLFNPFIMRRLRMASFLFDFSRLNRRMHNKSLTADGAATIVGGRNIGDIYFAFGDGTHYIDTDVFAVGQIAAEVADDFDRYWDSCSAHPAARILARPGRDSWKALGTATKAACATPHYQNYVRDLDLMSPVGAFLARAADLERSNVALVSDHPAKGLGRARRNQLLFHRLIRRIGQPLHSLDLISAYFVPGRGFSRALRTLAGRGRRVRVLTNSQQATDVLVVHSAYVRYRPRLLDAGVELFELKATRPEPTQQAERGVKRRVVVGSSRSSLHSKSLSVDGQRVFIGSFNFDHRSLDLNTEMGVLIDSPRIAAGIDRAFAVRIPETSYRPRRAHDGTLEWEDPDRPGTVLRVEPDTSWPSRAALTVLGWLPIEWLL</sequence>
<dbReference type="InterPro" id="IPR001736">
    <property type="entry name" value="PLipase_D/transphosphatidylase"/>
</dbReference>
<evidence type="ECO:0000256" key="4">
    <source>
        <dbReference type="ARBA" id="ARBA00022525"/>
    </source>
</evidence>
<dbReference type="PROSITE" id="PS50035">
    <property type="entry name" value="PLD"/>
    <property type="match status" value="2"/>
</dbReference>
<dbReference type="KEGG" id="pars:DRW48_15205"/>
<gene>
    <name evidence="7" type="ORF">DRW48_15205</name>
</gene>
<dbReference type="Gene3D" id="3.30.870.10">
    <property type="entry name" value="Endonuclease Chain A"/>
    <property type="match status" value="2"/>
</dbReference>
<dbReference type="RefSeq" id="WP_114077132.1">
    <property type="nucleotide sequence ID" value="NZ_CP030918.1"/>
</dbReference>
<dbReference type="PANTHER" id="PTHR21248">
    <property type="entry name" value="CARDIOLIPIN SYNTHASE"/>
    <property type="match status" value="1"/>
</dbReference>
<dbReference type="GO" id="GO:0032049">
    <property type="term" value="P:cardiolipin biosynthetic process"/>
    <property type="evidence" value="ECO:0007669"/>
    <property type="project" value="UniProtKB-ARBA"/>
</dbReference>
<comment type="function">
    <text evidence="1">Could be a virulence factor.</text>
</comment>
<evidence type="ECO:0000259" key="6">
    <source>
        <dbReference type="PROSITE" id="PS50035"/>
    </source>
</evidence>
<dbReference type="PANTHER" id="PTHR21248:SF12">
    <property type="entry name" value="CARDIOLIPIN SYNTHASE C"/>
    <property type="match status" value="1"/>
</dbReference>
<evidence type="ECO:0000313" key="8">
    <source>
        <dbReference type="Proteomes" id="UP000252023"/>
    </source>
</evidence>
<organism evidence="7 8">
    <name type="scientific">Paracoccus suum</name>
    <dbReference type="NCBI Taxonomy" id="2259340"/>
    <lineage>
        <taxon>Bacteria</taxon>
        <taxon>Pseudomonadati</taxon>
        <taxon>Pseudomonadota</taxon>
        <taxon>Alphaproteobacteria</taxon>
        <taxon>Rhodobacterales</taxon>
        <taxon>Paracoccaceae</taxon>
        <taxon>Paracoccus</taxon>
    </lineage>
</organism>
<proteinExistence type="predicted"/>
<dbReference type="Pfam" id="PF13091">
    <property type="entry name" value="PLDc_2"/>
    <property type="match status" value="2"/>
</dbReference>
<accession>A0A344PN89</accession>
<keyword evidence="4" id="KW-0964">Secreted</keyword>
<evidence type="ECO:0000313" key="7">
    <source>
        <dbReference type="EMBL" id="AXC50844.1"/>
    </source>
</evidence>
<feature type="domain" description="PLD phosphodiesterase" evidence="6">
    <location>
        <begin position="411"/>
        <end position="438"/>
    </location>
</feature>
<dbReference type="CDD" id="cd09111">
    <property type="entry name" value="PLDc_ymdC_like_1"/>
    <property type="match status" value="1"/>
</dbReference>
<protein>
    <recommendedName>
        <fullName evidence="3">Phospholipase D</fullName>
    </recommendedName>
    <alternativeName>
        <fullName evidence="5">Choline phosphatase</fullName>
    </alternativeName>
</protein>
<dbReference type="SMART" id="SM00155">
    <property type="entry name" value="PLDc"/>
    <property type="match status" value="2"/>
</dbReference>
<dbReference type="SUPFAM" id="SSF56024">
    <property type="entry name" value="Phospholipase D/nuclease"/>
    <property type="match status" value="2"/>
</dbReference>
<dbReference type="OrthoDB" id="9814092at2"/>
<evidence type="ECO:0000256" key="1">
    <source>
        <dbReference type="ARBA" id="ARBA00003145"/>
    </source>
</evidence>
<feature type="domain" description="PLD phosphodiesterase" evidence="6">
    <location>
        <begin position="166"/>
        <end position="193"/>
    </location>
</feature>
<dbReference type="Proteomes" id="UP000252023">
    <property type="component" value="Chromosome"/>
</dbReference>
<keyword evidence="8" id="KW-1185">Reference proteome</keyword>
<dbReference type="InterPro" id="IPR025202">
    <property type="entry name" value="PLD-like_dom"/>
</dbReference>
<dbReference type="AlphaFoldDB" id="A0A344PN89"/>
<comment type="subcellular location">
    <subcellularLocation>
        <location evidence="2">Secreted</location>
    </subcellularLocation>
</comment>
<evidence type="ECO:0000256" key="5">
    <source>
        <dbReference type="ARBA" id="ARBA00029594"/>
    </source>
</evidence>
<dbReference type="EMBL" id="CP030918">
    <property type="protein sequence ID" value="AXC50844.1"/>
    <property type="molecule type" value="Genomic_DNA"/>
</dbReference>
<evidence type="ECO:0000256" key="2">
    <source>
        <dbReference type="ARBA" id="ARBA00004613"/>
    </source>
</evidence>
<dbReference type="GO" id="GO:0030572">
    <property type="term" value="F:phosphatidyltransferase activity"/>
    <property type="evidence" value="ECO:0007669"/>
    <property type="project" value="UniProtKB-ARBA"/>
</dbReference>
<reference evidence="8" key="1">
    <citation type="submission" date="2018-07" db="EMBL/GenBank/DDBJ databases">
        <title>Genome sequencing of Paracoccus sp. SC2-6.</title>
        <authorList>
            <person name="Heo J."/>
            <person name="Kim S.-J."/>
            <person name="Kwon S.-W."/>
        </authorList>
    </citation>
    <scope>NUCLEOTIDE SEQUENCE [LARGE SCALE GENOMIC DNA]</scope>
    <source>
        <strain evidence="8">SC2-6</strain>
    </source>
</reference>